<sequence length="289" mass="32627">MEGRIDEQQVLDSRRFQVAIKRLADSLGYGSDRSLFLGSGIEYAQSRPYQFGDPVKSIDWKVTARTRKPYVKEYETPKRLCVHLVLDTSASMAVSSIPRSKYETAVFVAGGLALACLERMSPVGLLGAGGRPIRVQPSLSKDQVLRWLHLLRTYRFDEPTTLADRLTELGTSLTERVLIIVLSDLHEPEALVRLKRLGQRHDCVALRFQDPAEESQHLSGAGFLRAREAETGREFVTRGRDAFLEPKEADRQLKRAGIDHLTIRTDLPYAARLRQFLRARDLLGRGART</sequence>
<keyword evidence="3" id="KW-1185">Reference proteome</keyword>
<dbReference type="InterPro" id="IPR036465">
    <property type="entry name" value="vWFA_dom_sf"/>
</dbReference>
<reference evidence="2 3" key="2">
    <citation type="journal article" date="2011" name="Stand. Genomic Sci.">
        <title>Complete genome sequence of Isosphaera pallida type strain (IS1B).</title>
        <authorList>
            <consortium name="US DOE Joint Genome Institute (JGI-PGF)"/>
            <person name="Goker M."/>
            <person name="Cleland D."/>
            <person name="Saunders E."/>
            <person name="Lapidus A."/>
            <person name="Nolan M."/>
            <person name="Lucas S."/>
            <person name="Hammon N."/>
            <person name="Deshpande S."/>
            <person name="Cheng J.F."/>
            <person name="Tapia R."/>
            <person name="Han C."/>
            <person name="Goodwin L."/>
            <person name="Pitluck S."/>
            <person name="Liolios K."/>
            <person name="Pagani I."/>
            <person name="Ivanova N."/>
            <person name="Mavromatis K."/>
            <person name="Pati A."/>
            <person name="Chen A."/>
            <person name="Palaniappan K."/>
            <person name="Land M."/>
            <person name="Hauser L."/>
            <person name="Chang Y.J."/>
            <person name="Jeffries C.D."/>
            <person name="Detter J.C."/>
            <person name="Beck B."/>
            <person name="Woyke T."/>
            <person name="Bristow J."/>
            <person name="Eisen J.A."/>
            <person name="Markowitz V."/>
            <person name="Hugenholtz P."/>
            <person name="Kyrpides N.C."/>
            <person name="Klenk H.P."/>
        </authorList>
    </citation>
    <scope>NUCLEOTIDE SEQUENCE [LARGE SCALE GENOMIC DNA]</scope>
    <source>
        <strain evidence="3">ATCC 43644 / DSM 9630 / IS1B</strain>
    </source>
</reference>
<dbReference type="PANTHER" id="PTHR33608">
    <property type="entry name" value="BLL2464 PROTEIN"/>
    <property type="match status" value="1"/>
</dbReference>
<dbReference type="KEGG" id="ipa:Isop_3568"/>
<dbReference type="PANTHER" id="PTHR33608:SF6">
    <property type="entry name" value="BLL2464 PROTEIN"/>
    <property type="match status" value="1"/>
</dbReference>
<dbReference type="eggNOG" id="COG1721">
    <property type="taxonomic scope" value="Bacteria"/>
</dbReference>
<reference key="1">
    <citation type="submission" date="2010-11" db="EMBL/GenBank/DDBJ databases">
        <title>The complete sequence of chromosome of Isophaera pallida ATCC 43644.</title>
        <authorList>
            <consortium name="US DOE Joint Genome Institute (JGI-PGF)"/>
            <person name="Lucas S."/>
            <person name="Copeland A."/>
            <person name="Lapidus A."/>
            <person name="Bruce D."/>
            <person name="Goodwin L."/>
            <person name="Pitluck S."/>
            <person name="Kyrpides N."/>
            <person name="Mavromatis K."/>
            <person name="Pagani I."/>
            <person name="Ivanova N."/>
            <person name="Saunders E."/>
            <person name="Brettin T."/>
            <person name="Detter J.C."/>
            <person name="Han C."/>
            <person name="Tapia R."/>
            <person name="Land M."/>
            <person name="Hauser L."/>
            <person name="Markowitz V."/>
            <person name="Cheng J.-F."/>
            <person name="Hugenholtz P."/>
            <person name="Woyke T."/>
            <person name="Wu D."/>
            <person name="Eisen J.A."/>
        </authorList>
    </citation>
    <scope>NUCLEOTIDE SEQUENCE</scope>
    <source>
        <strain>ATCC 43644</strain>
    </source>
</reference>
<dbReference type="SUPFAM" id="SSF53300">
    <property type="entry name" value="vWA-like"/>
    <property type="match status" value="1"/>
</dbReference>
<evidence type="ECO:0000259" key="1">
    <source>
        <dbReference type="Pfam" id="PF01882"/>
    </source>
</evidence>
<dbReference type="Pfam" id="PF01882">
    <property type="entry name" value="DUF58"/>
    <property type="match status" value="1"/>
</dbReference>
<dbReference type="EMBL" id="CP002353">
    <property type="protein sequence ID" value="ADV64125.1"/>
    <property type="molecule type" value="Genomic_DNA"/>
</dbReference>
<dbReference type="InterPro" id="IPR002881">
    <property type="entry name" value="DUF58"/>
</dbReference>
<feature type="domain" description="DUF58" evidence="1">
    <location>
        <begin position="45"/>
        <end position="235"/>
    </location>
</feature>
<name>E8QXT8_ISOPI</name>
<proteinExistence type="predicted"/>
<dbReference type="Proteomes" id="UP000008631">
    <property type="component" value="Chromosome"/>
</dbReference>
<organism evidence="2 3">
    <name type="scientific">Isosphaera pallida (strain ATCC 43644 / DSM 9630 / IS1B)</name>
    <dbReference type="NCBI Taxonomy" id="575540"/>
    <lineage>
        <taxon>Bacteria</taxon>
        <taxon>Pseudomonadati</taxon>
        <taxon>Planctomycetota</taxon>
        <taxon>Planctomycetia</taxon>
        <taxon>Isosphaerales</taxon>
        <taxon>Isosphaeraceae</taxon>
        <taxon>Isosphaera</taxon>
    </lineage>
</organism>
<dbReference type="STRING" id="575540.Isop_3568"/>
<evidence type="ECO:0000313" key="3">
    <source>
        <dbReference type="Proteomes" id="UP000008631"/>
    </source>
</evidence>
<gene>
    <name evidence="2" type="ordered locus">Isop_3568</name>
</gene>
<dbReference type="AlphaFoldDB" id="E8QXT8"/>
<dbReference type="OrthoDB" id="9780819at2"/>
<dbReference type="HOGENOM" id="CLU_054927_2_0_0"/>
<accession>E8QXT8</accession>
<protein>
    <recommendedName>
        <fullName evidence="1">DUF58 domain-containing protein</fullName>
    </recommendedName>
</protein>
<evidence type="ECO:0000313" key="2">
    <source>
        <dbReference type="EMBL" id="ADV64125.1"/>
    </source>
</evidence>
<dbReference type="InParanoid" id="E8QXT8"/>